<feature type="transmembrane region" description="Helical" evidence="1">
    <location>
        <begin position="9"/>
        <end position="28"/>
    </location>
</feature>
<dbReference type="Proteomes" id="UP000002774">
    <property type="component" value="Chromosome"/>
</dbReference>
<dbReference type="HOGENOM" id="CLU_3404402_0_0_10"/>
<evidence type="ECO:0000256" key="1">
    <source>
        <dbReference type="SAM" id="Phobius"/>
    </source>
</evidence>
<reference evidence="2" key="1">
    <citation type="submission" date="2011-09" db="EMBL/GenBank/DDBJ databases">
        <title>The permanent draft genome of Mucilaginibacter paludis DSM 18603.</title>
        <authorList>
            <consortium name="US DOE Joint Genome Institute (JGI-PGF)"/>
            <person name="Lucas S."/>
            <person name="Han J."/>
            <person name="Lapidus A."/>
            <person name="Bruce D."/>
            <person name="Goodwin L."/>
            <person name="Pitluck S."/>
            <person name="Peters L."/>
            <person name="Kyrpides N."/>
            <person name="Mavromatis K."/>
            <person name="Ivanova N."/>
            <person name="Mikhailova N."/>
            <person name="Held B."/>
            <person name="Detter J.C."/>
            <person name="Tapia R."/>
            <person name="Han C."/>
            <person name="Land M."/>
            <person name="Hauser L."/>
            <person name="Markowitz V."/>
            <person name="Cheng J.-F."/>
            <person name="Hugenholtz P."/>
            <person name="Woyke T."/>
            <person name="Wu D."/>
            <person name="Tindall B."/>
            <person name="Brambilla E."/>
            <person name="Klenk H.-P."/>
            <person name="Eisen J.A."/>
        </authorList>
    </citation>
    <scope>NUCLEOTIDE SEQUENCE [LARGE SCALE GENOMIC DNA]</scope>
    <source>
        <strain evidence="2">DSM 18603</strain>
    </source>
</reference>
<protein>
    <submittedName>
        <fullName evidence="2">Uncharacterized protein</fullName>
    </submittedName>
</protein>
<dbReference type="STRING" id="714943.Mucpa_2563"/>
<keyword evidence="1" id="KW-0472">Membrane</keyword>
<dbReference type="EMBL" id="CM001403">
    <property type="protein sequence ID" value="EHQ26678.1"/>
    <property type="molecule type" value="Genomic_DNA"/>
</dbReference>
<evidence type="ECO:0000313" key="3">
    <source>
        <dbReference type="Proteomes" id="UP000002774"/>
    </source>
</evidence>
<keyword evidence="1" id="KW-0812">Transmembrane</keyword>
<name>H1Y221_9SPHI</name>
<accession>H1Y221</accession>
<evidence type="ECO:0000313" key="2">
    <source>
        <dbReference type="EMBL" id="EHQ26678.1"/>
    </source>
</evidence>
<keyword evidence="3" id="KW-1185">Reference proteome</keyword>
<proteinExistence type="predicted"/>
<sequence length="30" mass="3481">MALTRSNKQWIWAIILVALTTVLIDFLVNH</sequence>
<dbReference type="AlphaFoldDB" id="H1Y221"/>
<organism evidence="2 3">
    <name type="scientific">Mucilaginibacter paludis DSM 18603</name>
    <dbReference type="NCBI Taxonomy" id="714943"/>
    <lineage>
        <taxon>Bacteria</taxon>
        <taxon>Pseudomonadati</taxon>
        <taxon>Bacteroidota</taxon>
        <taxon>Sphingobacteriia</taxon>
        <taxon>Sphingobacteriales</taxon>
        <taxon>Sphingobacteriaceae</taxon>
        <taxon>Mucilaginibacter</taxon>
    </lineage>
</organism>
<gene>
    <name evidence="2" type="ORF">Mucpa_2563</name>
</gene>
<keyword evidence="1" id="KW-1133">Transmembrane helix</keyword>